<dbReference type="PANTHER" id="PTHR43445">
    <property type="entry name" value="UDP-N-ACETYLMURAMATE--L-ALANINE LIGASE-RELATED"/>
    <property type="match status" value="1"/>
</dbReference>
<dbReference type="InterPro" id="IPR050061">
    <property type="entry name" value="MurCDEF_pg_biosynth"/>
</dbReference>
<dbReference type="InterPro" id="IPR004101">
    <property type="entry name" value="Mur_ligase_C"/>
</dbReference>
<proteinExistence type="predicted"/>
<dbReference type="GO" id="GO:0016881">
    <property type="term" value="F:acid-amino acid ligase activity"/>
    <property type="evidence" value="ECO:0007669"/>
    <property type="project" value="InterPro"/>
</dbReference>
<dbReference type="InterPro" id="IPR000713">
    <property type="entry name" value="Mur_ligase_N"/>
</dbReference>
<dbReference type="EMBL" id="MGAY01000018">
    <property type="protein sequence ID" value="OGK56965.1"/>
    <property type="molecule type" value="Genomic_DNA"/>
</dbReference>
<evidence type="ECO:0000256" key="7">
    <source>
        <dbReference type="ARBA" id="ARBA00023306"/>
    </source>
</evidence>
<name>A0A1F7JMY3_9BACT</name>
<dbReference type="GO" id="GO:0008360">
    <property type="term" value="P:regulation of cell shape"/>
    <property type="evidence" value="ECO:0007669"/>
    <property type="project" value="UniProtKB-KW"/>
</dbReference>
<dbReference type="Gene3D" id="3.40.50.720">
    <property type="entry name" value="NAD(P)-binding Rossmann-like Domain"/>
    <property type="match status" value="1"/>
</dbReference>
<keyword evidence="4" id="KW-0067">ATP-binding</keyword>
<evidence type="ECO:0000256" key="1">
    <source>
        <dbReference type="ARBA" id="ARBA00022598"/>
    </source>
</evidence>
<evidence type="ECO:0000256" key="8">
    <source>
        <dbReference type="ARBA" id="ARBA00023316"/>
    </source>
</evidence>
<dbReference type="InterPro" id="IPR013221">
    <property type="entry name" value="Mur_ligase_cen"/>
</dbReference>
<evidence type="ECO:0000313" key="13">
    <source>
        <dbReference type="Proteomes" id="UP000176376"/>
    </source>
</evidence>
<evidence type="ECO:0008006" key="14">
    <source>
        <dbReference type="Google" id="ProtNLM"/>
    </source>
</evidence>
<feature type="domain" description="Mur ligase N-terminal catalytic" evidence="9">
    <location>
        <begin position="9"/>
        <end position="109"/>
    </location>
</feature>
<evidence type="ECO:0000259" key="10">
    <source>
        <dbReference type="Pfam" id="PF02875"/>
    </source>
</evidence>
<dbReference type="GO" id="GO:0005524">
    <property type="term" value="F:ATP binding"/>
    <property type="evidence" value="ECO:0007669"/>
    <property type="project" value="UniProtKB-KW"/>
</dbReference>
<keyword evidence="1" id="KW-0436">Ligase</keyword>
<dbReference type="AlphaFoldDB" id="A0A1F7JMY3"/>
<reference evidence="12 13" key="1">
    <citation type="journal article" date="2016" name="Nat. Commun.">
        <title>Thousands of microbial genomes shed light on interconnected biogeochemical processes in an aquifer system.</title>
        <authorList>
            <person name="Anantharaman K."/>
            <person name="Brown C.T."/>
            <person name="Hug L.A."/>
            <person name="Sharon I."/>
            <person name="Castelle C.J."/>
            <person name="Probst A.J."/>
            <person name="Thomas B.C."/>
            <person name="Singh A."/>
            <person name="Wilkins M.J."/>
            <person name="Karaoz U."/>
            <person name="Brodie E.L."/>
            <person name="Williams K.H."/>
            <person name="Hubbard S.S."/>
            <person name="Banfield J.F."/>
        </authorList>
    </citation>
    <scope>NUCLEOTIDE SEQUENCE [LARGE SCALE GENOMIC DNA]</scope>
</reference>
<dbReference type="InterPro" id="IPR036615">
    <property type="entry name" value="Mur_ligase_C_dom_sf"/>
</dbReference>
<keyword evidence="7" id="KW-0131">Cell cycle</keyword>
<dbReference type="InterPro" id="IPR036565">
    <property type="entry name" value="Mur-like_cat_sf"/>
</dbReference>
<dbReference type="GO" id="GO:0051301">
    <property type="term" value="P:cell division"/>
    <property type="evidence" value="ECO:0007669"/>
    <property type="project" value="UniProtKB-KW"/>
</dbReference>
<organism evidence="12 13">
    <name type="scientific">Candidatus Roizmanbacteria bacterium RIFCSPLOWO2_02_FULL_38_10</name>
    <dbReference type="NCBI Taxonomy" id="1802074"/>
    <lineage>
        <taxon>Bacteria</taxon>
        <taxon>Candidatus Roizmaniibacteriota</taxon>
    </lineage>
</organism>
<gene>
    <name evidence="12" type="ORF">A3J15_03360</name>
</gene>
<evidence type="ECO:0000256" key="4">
    <source>
        <dbReference type="ARBA" id="ARBA00022840"/>
    </source>
</evidence>
<sequence length="449" mass="50035">MQIQDAKNVHMVGIKGVGMTALALILHQMGKKVQGSDVADIYKTDSVLKNNKINILQGFSKENINDDIDLVITTAAHGGLANIEVETAKERSIHVLTHAQALGQTMKLFKIKISVCGSHGKTTVSAMAAYVFHELGVKFGYHVGTASFSGLESGGFTGFDYFVTEADEYMASPGIDDTPRFMYQDPDIIIATNIDYDHPDVYRNLDHVKDAFKDFIEKLTHNNGTLIYYKNDVLLKEIVQNLTLQMNSAYDLQSVNDLILNIPGKHNLLNAASVMQLFQTLGFDRNKVHNLLTTFSGSSRRSEKIYESFGLILYDDYAHHPLEIAVTIDAFRRQYPTRRLIVIFQPHTYSRTNTFKAGFIQALAKADLALVTEIFSSKRENAADFTIDSQSLVAEARVKGYNNIFYCPINELKDKLTTLIKSGDVIITMGAGSIYQAHSDIIEVIKLKS</sequence>
<evidence type="ECO:0000259" key="9">
    <source>
        <dbReference type="Pfam" id="PF01225"/>
    </source>
</evidence>
<feature type="domain" description="Mur ligase C-terminal" evidence="10">
    <location>
        <begin position="300"/>
        <end position="432"/>
    </location>
</feature>
<evidence type="ECO:0000256" key="2">
    <source>
        <dbReference type="ARBA" id="ARBA00022618"/>
    </source>
</evidence>
<dbReference type="STRING" id="1802074.A3J15_03360"/>
<accession>A0A1F7JMY3</accession>
<feature type="domain" description="Mur ligase central" evidence="11">
    <location>
        <begin position="115"/>
        <end position="243"/>
    </location>
</feature>
<dbReference type="Gene3D" id="3.90.190.20">
    <property type="entry name" value="Mur ligase, C-terminal domain"/>
    <property type="match status" value="1"/>
</dbReference>
<comment type="caution">
    <text evidence="12">The sequence shown here is derived from an EMBL/GenBank/DDBJ whole genome shotgun (WGS) entry which is preliminary data.</text>
</comment>
<dbReference type="GO" id="GO:0009252">
    <property type="term" value="P:peptidoglycan biosynthetic process"/>
    <property type="evidence" value="ECO:0007669"/>
    <property type="project" value="UniProtKB-KW"/>
</dbReference>
<evidence type="ECO:0000259" key="11">
    <source>
        <dbReference type="Pfam" id="PF08245"/>
    </source>
</evidence>
<dbReference type="Pfam" id="PF01225">
    <property type="entry name" value="Mur_ligase"/>
    <property type="match status" value="1"/>
</dbReference>
<dbReference type="PANTHER" id="PTHR43445:SF3">
    <property type="entry name" value="UDP-N-ACETYLMURAMATE--L-ALANINE LIGASE"/>
    <property type="match status" value="1"/>
</dbReference>
<keyword evidence="3" id="KW-0547">Nucleotide-binding</keyword>
<dbReference type="Pfam" id="PF02875">
    <property type="entry name" value="Mur_ligase_C"/>
    <property type="match status" value="1"/>
</dbReference>
<dbReference type="SUPFAM" id="SSF53244">
    <property type="entry name" value="MurD-like peptide ligases, peptide-binding domain"/>
    <property type="match status" value="1"/>
</dbReference>
<evidence type="ECO:0000256" key="3">
    <source>
        <dbReference type="ARBA" id="ARBA00022741"/>
    </source>
</evidence>
<dbReference type="Pfam" id="PF08245">
    <property type="entry name" value="Mur_ligase_M"/>
    <property type="match status" value="1"/>
</dbReference>
<dbReference type="GO" id="GO:0071555">
    <property type="term" value="P:cell wall organization"/>
    <property type="evidence" value="ECO:0007669"/>
    <property type="project" value="UniProtKB-KW"/>
</dbReference>
<dbReference type="Gene3D" id="3.40.1190.10">
    <property type="entry name" value="Mur-like, catalytic domain"/>
    <property type="match status" value="1"/>
</dbReference>
<evidence type="ECO:0000256" key="6">
    <source>
        <dbReference type="ARBA" id="ARBA00022984"/>
    </source>
</evidence>
<keyword evidence="8" id="KW-0961">Cell wall biogenesis/degradation</keyword>
<dbReference type="SUPFAM" id="SSF51984">
    <property type="entry name" value="MurCD N-terminal domain"/>
    <property type="match status" value="1"/>
</dbReference>
<dbReference type="Proteomes" id="UP000176376">
    <property type="component" value="Unassembled WGS sequence"/>
</dbReference>
<evidence type="ECO:0000256" key="5">
    <source>
        <dbReference type="ARBA" id="ARBA00022960"/>
    </source>
</evidence>
<evidence type="ECO:0000313" key="12">
    <source>
        <dbReference type="EMBL" id="OGK56965.1"/>
    </source>
</evidence>
<dbReference type="SUPFAM" id="SSF53623">
    <property type="entry name" value="MurD-like peptide ligases, catalytic domain"/>
    <property type="match status" value="1"/>
</dbReference>
<keyword evidence="5" id="KW-0133">Cell shape</keyword>
<keyword evidence="6" id="KW-0573">Peptidoglycan synthesis</keyword>
<protein>
    <recommendedName>
        <fullName evidence="14">UDP-N-acetylmuramate--L-alanine ligase</fullName>
    </recommendedName>
</protein>
<keyword evidence="2" id="KW-0132">Cell division</keyword>